<dbReference type="InterPro" id="IPR003874">
    <property type="entry name" value="CDC45"/>
</dbReference>
<organism evidence="6 7">
    <name type="scientific">Trichuris muris</name>
    <name type="common">Mouse whipworm</name>
    <dbReference type="NCBI Taxonomy" id="70415"/>
    <lineage>
        <taxon>Eukaryota</taxon>
        <taxon>Metazoa</taxon>
        <taxon>Ecdysozoa</taxon>
        <taxon>Nematoda</taxon>
        <taxon>Enoplea</taxon>
        <taxon>Dorylaimia</taxon>
        <taxon>Trichinellida</taxon>
        <taxon>Trichuridae</taxon>
        <taxon>Trichuris</taxon>
    </lineage>
</organism>
<dbReference type="GO" id="GO:1902977">
    <property type="term" value="P:mitotic DNA replication preinitiation complex assembly"/>
    <property type="evidence" value="ECO:0007669"/>
    <property type="project" value="TreeGrafter"/>
</dbReference>
<accession>A0A5S6QM31</accession>
<dbReference type="GO" id="GO:0000727">
    <property type="term" value="P:double-strand break repair via break-induced replication"/>
    <property type="evidence" value="ECO:0007669"/>
    <property type="project" value="TreeGrafter"/>
</dbReference>
<comment type="similarity">
    <text evidence="2">Belongs to the CDC45 family.</text>
</comment>
<dbReference type="GO" id="GO:0003688">
    <property type="term" value="F:DNA replication origin binding"/>
    <property type="evidence" value="ECO:0007669"/>
    <property type="project" value="TreeGrafter"/>
</dbReference>
<dbReference type="STRING" id="70415.A0A5S6QM31"/>
<dbReference type="GO" id="GO:0003697">
    <property type="term" value="F:single-stranded DNA binding"/>
    <property type="evidence" value="ECO:0007669"/>
    <property type="project" value="TreeGrafter"/>
</dbReference>
<keyword evidence="3" id="KW-0235">DNA replication</keyword>
<keyword evidence="5" id="KW-0131">Cell cycle</keyword>
<dbReference type="GO" id="GO:0031261">
    <property type="term" value="C:DNA replication preinitiation complex"/>
    <property type="evidence" value="ECO:0007669"/>
    <property type="project" value="TreeGrafter"/>
</dbReference>
<dbReference type="PANTHER" id="PTHR10507">
    <property type="entry name" value="CDC45-RELATED PROTEIN"/>
    <property type="match status" value="1"/>
</dbReference>
<dbReference type="PANTHER" id="PTHR10507:SF0">
    <property type="entry name" value="CELL DIVISION CONTROL PROTEIN 45 HOMOLOG"/>
    <property type="match status" value="1"/>
</dbReference>
<dbReference type="WBParaSite" id="TMUE_2000008270.1">
    <property type="protein sequence ID" value="TMUE_2000008270.1"/>
    <property type="gene ID" value="WBGene00300196"/>
</dbReference>
<evidence type="ECO:0000256" key="5">
    <source>
        <dbReference type="ARBA" id="ARBA00023306"/>
    </source>
</evidence>
<evidence type="ECO:0000256" key="1">
    <source>
        <dbReference type="ARBA" id="ARBA00004123"/>
    </source>
</evidence>
<evidence type="ECO:0000313" key="7">
    <source>
        <dbReference type="WBParaSite" id="TMUE_2000008270.1"/>
    </source>
</evidence>
<dbReference type="GO" id="GO:0006270">
    <property type="term" value="P:DNA replication initiation"/>
    <property type="evidence" value="ECO:0007669"/>
    <property type="project" value="InterPro"/>
</dbReference>
<comment type="subcellular location">
    <subcellularLocation>
        <location evidence="1">Nucleus</location>
    </subcellularLocation>
</comment>
<dbReference type="GO" id="GO:0003682">
    <property type="term" value="F:chromatin binding"/>
    <property type="evidence" value="ECO:0007669"/>
    <property type="project" value="TreeGrafter"/>
</dbReference>
<dbReference type="Proteomes" id="UP000046395">
    <property type="component" value="Unassembled WGS sequence"/>
</dbReference>
<proteinExistence type="inferred from homology"/>
<dbReference type="Pfam" id="PF02724">
    <property type="entry name" value="CDC45"/>
    <property type="match status" value="2"/>
</dbReference>
<dbReference type="AlphaFoldDB" id="A0A5S6QM31"/>
<evidence type="ECO:0000256" key="3">
    <source>
        <dbReference type="ARBA" id="ARBA00022705"/>
    </source>
</evidence>
<keyword evidence="6" id="KW-1185">Reference proteome</keyword>
<evidence type="ECO:0000256" key="2">
    <source>
        <dbReference type="ARBA" id="ARBA00010727"/>
    </source>
</evidence>
<evidence type="ECO:0000256" key="4">
    <source>
        <dbReference type="ARBA" id="ARBA00023242"/>
    </source>
</evidence>
<sequence>MLVTDFKRDFYSVVKRKHVLILCSYEVDSVCCCKILQFIFEEDDTTYSLVPVTDAEALLKAYMEYNSKVCYVILINCGATINLMDLLQPSPETVFYVIDNKRPLNLNNVYESKQIRILVEIAEVDSLDIPPYDYVCMDSDHEEDAGSDDDILASPARKRDSKRGTADKIAWENRRNELLISYYEFSYYSTASSMLVYSLVRMLSCDVPDPLWWALIGWTSQLVEGQVSLPQYTTKTVDINQRDYLNLGRQVGNRDKLSKDCLTIYFDTELLISLYRHWTLYDSIRLSRTTASFFRSWTLKGSMKLNEFFVHAGLPLTECRQEYNMMEVDLRNESKGSLENTFERYKIRDVVYGSFYAKYAYSHKLSAGDMSEALAAILFFDKEPCSPDSFFSAMNSLSKCQVDKVYVGIRSFQAFLETAFNETRRVLNDGSVQDYHSFLVCHIGLDSTAWKYFSHPYGIYAFGRYVQSAYVSSPRSRRHKSKPFVITVALQNRESTILVAGVPPLYVQTSEDKPRNLFGQAFLRIAEGTTCRIRQKFFESHVVELYAEDTDRFLTSIVGLLQD</sequence>
<protein>
    <submittedName>
        <fullName evidence="7">CDC45-like protein</fullName>
    </submittedName>
</protein>
<evidence type="ECO:0000313" key="6">
    <source>
        <dbReference type="Proteomes" id="UP000046395"/>
    </source>
</evidence>
<name>A0A5S6QM31_TRIMR</name>
<reference evidence="7" key="1">
    <citation type="submission" date="2019-12" db="UniProtKB">
        <authorList>
            <consortium name="WormBaseParasite"/>
        </authorList>
    </citation>
    <scope>IDENTIFICATION</scope>
</reference>
<keyword evidence="4" id="KW-0539">Nucleus</keyword>